<dbReference type="InterPro" id="IPR006076">
    <property type="entry name" value="FAD-dep_OxRdtase"/>
</dbReference>
<comment type="function">
    <text evidence="3">Required for the assembly of the mitochondrial membrane respiratory chain NADH dehydrogenase (Complex I). Involved in mid-late stages of complex I assembly.</text>
</comment>
<evidence type="ECO:0000256" key="3">
    <source>
        <dbReference type="ARBA" id="ARBA00046185"/>
    </source>
</evidence>
<dbReference type="FunFam" id="3.30.9.10:FF:000026">
    <property type="entry name" value="FAD-dependent oxidoreductase domain-containing protein 1"/>
    <property type="match status" value="1"/>
</dbReference>
<reference evidence="5" key="1">
    <citation type="submission" date="2022-08" db="UniProtKB">
        <authorList>
            <consortium name="EnsemblMetazoa"/>
        </authorList>
    </citation>
    <scope>IDENTIFICATION</scope>
    <source>
        <strain evidence="5">05x7-T-G4-1.051#20</strain>
    </source>
</reference>
<dbReference type="GO" id="GO:0016491">
    <property type="term" value="F:oxidoreductase activity"/>
    <property type="evidence" value="ECO:0007669"/>
    <property type="project" value="UniProtKB-KW"/>
</dbReference>
<evidence type="ECO:0000256" key="2">
    <source>
        <dbReference type="ARBA" id="ARBA00039785"/>
    </source>
</evidence>
<dbReference type="GO" id="GO:0032981">
    <property type="term" value="P:mitochondrial respiratory chain complex I assembly"/>
    <property type="evidence" value="ECO:0007669"/>
    <property type="project" value="TreeGrafter"/>
</dbReference>
<evidence type="ECO:0000259" key="4">
    <source>
        <dbReference type="Pfam" id="PF01266"/>
    </source>
</evidence>
<evidence type="ECO:0000313" key="6">
    <source>
        <dbReference type="Proteomes" id="UP000005408"/>
    </source>
</evidence>
<dbReference type="Proteomes" id="UP000005408">
    <property type="component" value="Unassembled WGS sequence"/>
</dbReference>
<dbReference type="PANTHER" id="PTHR13847">
    <property type="entry name" value="SARCOSINE DEHYDROGENASE-RELATED"/>
    <property type="match status" value="1"/>
</dbReference>
<sequence length="461" mass="51533">MAAFVTKWKGNEKIRPGAGKARKMGKFFKESISKMFSLKEEIPRSTDLVIVGGGLVGSAVAFFVAHKQTNREREIMVIERDPMYTTASSSLSAGGIRHQFSVTENVQMSMFTTKFLRNIKFFLGLIDQPPPDVQFNHQGYLFLATPEKAEKLEELVKMQKYLGAEVEMFSAEMLKQRFPWLNIDGIEAGSLGLNGEGWFDPHSLLAALKQRNIGLGVRYIDAEVIGFTKKLSAPETIGNQYVLASVISRDTDGDMFETNCHQVVNCAGPWAGQIGELAGMGTETGALSIPLPVVPRKRFIYAYHCHNGPGISTPLTVDITGTYFRREGLGGMYICGASPESEEEEPSIENLDVDYEFFNEKIWPRLAHRIPAFENIKLKSAWAGYYDYNVWDQNLIIGPHPVITNFLLANGMSGHGLQQSICVGNAISEMILNADTYTVDLSRFNFDRIIRREKILEDFIV</sequence>
<evidence type="ECO:0000256" key="1">
    <source>
        <dbReference type="ARBA" id="ARBA00023002"/>
    </source>
</evidence>
<dbReference type="Gene3D" id="3.30.9.10">
    <property type="entry name" value="D-Amino Acid Oxidase, subunit A, domain 2"/>
    <property type="match status" value="1"/>
</dbReference>
<organism evidence="5 6">
    <name type="scientific">Magallana gigas</name>
    <name type="common">Pacific oyster</name>
    <name type="synonym">Crassostrea gigas</name>
    <dbReference type="NCBI Taxonomy" id="29159"/>
    <lineage>
        <taxon>Eukaryota</taxon>
        <taxon>Metazoa</taxon>
        <taxon>Spiralia</taxon>
        <taxon>Lophotrochozoa</taxon>
        <taxon>Mollusca</taxon>
        <taxon>Bivalvia</taxon>
        <taxon>Autobranchia</taxon>
        <taxon>Pteriomorphia</taxon>
        <taxon>Ostreida</taxon>
        <taxon>Ostreoidea</taxon>
        <taxon>Ostreidae</taxon>
        <taxon>Magallana</taxon>
    </lineage>
</organism>
<dbReference type="AlphaFoldDB" id="A0A8W8LD85"/>
<keyword evidence="1" id="KW-0560">Oxidoreductase</keyword>
<accession>A0A8W8LD85</accession>
<dbReference type="Pfam" id="PF01266">
    <property type="entry name" value="DAO"/>
    <property type="match status" value="1"/>
</dbReference>
<dbReference type="PANTHER" id="PTHR13847:SF287">
    <property type="entry name" value="FAD-DEPENDENT OXIDOREDUCTASE DOMAIN-CONTAINING PROTEIN 1"/>
    <property type="match status" value="1"/>
</dbReference>
<evidence type="ECO:0000313" key="5">
    <source>
        <dbReference type="EnsemblMetazoa" id="G27583.4:cds"/>
    </source>
</evidence>
<keyword evidence="6" id="KW-1185">Reference proteome</keyword>
<dbReference type="SUPFAM" id="SSF51905">
    <property type="entry name" value="FAD/NAD(P)-binding domain"/>
    <property type="match status" value="1"/>
</dbReference>
<proteinExistence type="predicted"/>
<name>A0A8W8LD85_MAGGI</name>
<feature type="domain" description="FAD dependent oxidoreductase" evidence="4">
    <location>
        <begin position="47"/>
        <end position="430"/>
    </location>
</feature>
<dbReference type="InterPro" id="IPR036188">
    <property type="entry name" value="FAD/NAD-bd_sf"/>
</dbReference>
<dbReference type="GO" id="GO:0005739">
    <property type="term" value="C:mitochondrion"/>
    <property type="evidence" value="ECO:0007669"/>
    <property type="project" value="GOC"/>
</dbReference>
<dbReference type="EnsemblMetazoa" id="G27583.4">
    <property type="protein sequence ID" value="G27583.4:cds"/>
    <property type="gene ID" value="G27583"/>
</dbReference>
<protein>
    <recommendedName>
        <fullName evidence="2">FAD-dependent oxidoreductase domain-containing protein 1</fullName>
    </recommendedName>
</protein>
<dbReference type="Gene3D" id="3.50.50.60">
    <property type="entry name" value="FAD/NAD(P)-binding domain"/>
    <property type="match status" value="1"/>
</dbReference>